<evidence type="ECO:0000313" key="7">
    <source>
        <dbReference type="EMBL" id="CEG61534.1"/>
    </source>
</evidence>
<evidence type="ECO:0000313" key="9">
    <source>
        <dbReference type="Proteomes" id="UP000032414"/>
    </source>
</evidence>
<evidence type="ECO:0000256" key="5">
    <source>
        <dbReference type="ARBA" id="ARBA00023098"/>
    </source>
</evidence>
<evidence type="ECO:0000313" key="8">
    <source>
        <dbReference type="EMBL" id="SCY45348.1"/>
    </source>
</evidence>
<evidence type="ECO:0000256" key="6">
    <source>
        <dbReference type="PIRSR" id="PIRSR003085-1"/>
    </source>
</evidence>
<dbReference type="GO" id="GO:0008610">
    <property type="term" value="P:lipid biosynthetic process"/>
    <property type="evidence" value="ECO:0007669"/>
    <property type="project" value="InterPro"/>
</dbReference>
<organism evidence="7 9">
    <name type="scientific">Legionella micdadei</name>
    <name type="common">Tatlockia micdadei</name>
    <dbReference type="NCBI Taxonomy" id="451"/>
    <lineage>
        <taxon>Bacteria</taxon>
        <taxon>Pseudomonadati</taxon>
        <taxon>Pseudomonadota</taxon>
        <taxon>Gammaproteobacteria</taxon>
        <taxon>Legionellales</taxon>
        <taxon>Legionellaceae</taxon>
        <taxon>Legionella</taxon>
    </lineage>
</organism>
<dbReference type="Gene3D" id="3.40.50.150">
    <property type="entry name" value="Vaccinia Virus protein VP39"/>
    <property type="match status" value="1"/>
</dbReference>
<protein>
    <submittedName>
        <fullName evidence="7">Cyclopropane-fatty-acyl-phospholipid synthase</fullName>
        <ecNumber evidence="7">2.1.1.79</ecNumber>
    </submittedName>
</protein>
<dbReference type="AlphaFoldDB" id="A0A098GGC1"/>
<dbReference type="HOGENOM" id="CLU_026434_6_0_6"/>
<gene>
    <name evidence="7" type="primary">cfa</name>
    <name evidence="7" type="ORF">LMI_2264</name>
    <name evidence="8" type="ORF">SAMN02982997_01741</name>
</gene>
<dbReference type="EC" id="2.1.1.79" evidence="7"/>
<dbReference type="SUPFAM" id="SSF53335">
    <property type="entry name" value="S-adenosyl-L-methionine-dependent methyltransferases"/>
    <property type="match status" value="1"/>
</dbReference>
<dbReference type="STRING" id="451.B6N58_04840"/>
<dbReference type="RefSeq" id="WP_045099755.1">
    <property type="nucleotide sequence ID" value="NZ_CP020614.1"/>
</dbReference>
<dbReference type="Pfam" id="PF02353">
    <property type="entry name" value="CMAS"/>
    <property type="match status" value="1"/>
</dbReference>
<feature type="active site" evidence="6">
    <location>
        <position position="344"/>
    </location>
</feature>
<evidence type="ECO:0000256" key="2">
    <source>
        <dbReference type="ARBA" id="ARBA00022603"/>
    </source>
</evidence>
<dbReference type="PATRIC" id="fig|451.8.peg.3020"/>
<reference evidence="8 10" key="3">
    <citation type="submission" date="2016-10" db="EMBL/GenBank/DDBJ databases">
        <authorList>
            <person name="Varghese N."/>
            <person name="Submissions S."/>
        </authorList>
    </citation>
    <scope>NUCLEOTIDE SEQUENCE [LARGE SCALE GENOMIC DNA]</scope>
    <source>
        <strain evidence="8 10">ATCC 33218</strain>
    </source>
</reference>
<dbReference type="OrthoDB" id="9782855at2"/>
<evidence type="ECO:0000256" key="4">
    <source>
        <dbReference type="ARBA" id="ARBA00022691"/>
    </source>
</evidence>
<accession>A0A098GGC1</accession>
<keyword evidence="10" id="KW-1185">Reference proteome</keyword>
<dbReference type="EMBL" id="LN614830">
    <property type="protein sequence ID" value="CEG61534.1"/>
    <property type="molecule type" value="Genomic_DNA"/>
</dbReference>
<comment type="similarity">
    <text evidence="1">Belongs to the CFA/CMAS family.</text>
</comment>
<dbReference type="Proteomes" id="UP000182998">
    <property type="component" value="Unassembled WGS sequence"/>
</dbReference>
<dbReference type="CDD" id="cd02440">
    <property type="entry name" value="AdoMet_MTases"/>
    <property type="match status" value="1"/>
</dbReference>
<dbReference type="PANTHER" id="PTHR43667:SF1">
    <property type="entry name" value="CYCLOPROPANE-FATTY-ACYL-PHOSPHOLIPID SYNTHASE"/>
    <property type="match status" value="1"/>
</dbReference>
<evidence type="ECO:0000256" key="3">
    <source>
        <dbReference type="ARBA" id="ARBA00022679"/>
    </source>
</evidence>
<evidence type="ECO:0000313" key="10">
    <source>
        <dbReference type="Proteomes" id="UP000182998"/>
    </source>
</evidence>
<dbReference type="EMBL" id="FMVN01000008">
    <property type="protein sequence ID" value="SCY45348.1"/>
    <property type="molecule type" value="Genomic_DNA"/>
</dbReference>
<reference evidence="9" key="2">
    <citation type="submission" date="2014-09" db="EMBL/GenBank/DDBJ databases">
        <authorList>
            <person name="Gomez-Valero L."/>
        </authorList>
    </citation>
    <scope>NUCLEOTIDE SEQUENCE [LARGE SCALE GENOMIC DNA]</scope>
    <source>
        <strain evidence="9">ATCC33218</strain>
    </source>
</reference>
<dbReference type="PIRSF" id="PIRSF003085">
    <property type="entry name" value="CMAS"/>
    <property type="match status" value="1"/>
</dbReference>
<proteinExistence type="inferred from homology"/>
<dbReference type="InterPro" id="IPR050723">
    <property type="entry name" value="CFA/CMAS"/>
</dbReference>
<dbReference type="Proteomes" id="UP000032414">
    <property type="component" value="Chromosome I"/>
</dbReference>
<dbReference type="GO" id="GO:0008825">
    <property type="term" value="F:cyclopropane-fatty-acyl-phospholipid synthase activity"/>
    <property type="evidence" value="ECO:0007669"/>
    <property type="project" value="UniProtKB-EC"/>
</dbReference>
<sequence>MNSKALKSYIEELLSDSGIHLNGSNPWDIKVYNEAFYARVLREGSLGLGESYMDKWWECERLDQFFVHLLKGNIQNKMKINKWRLVKLILPIIVNYQTKKRALEVGEKHYDLGNELFQSMLDKRMNYTAGYWRDTDNLDVAQRDKLELVCQKLMLKPGMHLLDIGCGFGALSRYAAENFGVSVVGITLSREQYQYAKQNCAHLPVEIRFQDFRDVQGKFDRIASLGMFEHVGQKNYRAYMQLVHQCLQDDGLFLLRTIGNLTSRFSGDEWLNKYIFPNGMLPSITQIGKAIEGLFSMEELGNYPSDYDKTLMAWHANFNKHWESLKTHYDERFYRMWNYYLLSCAGAFRAHYMQLWQILFTKQVQ</sequence>
<keyword evidence="5" id="KW-0443">Lipid metabolism</keyword>
<evidence type="ECO:0000256" key="1">
    <source>
        <dbReference type="ARBA" id="ARBA00010815"/>
    </source>
</evidence>
<keyword evidence="4" id="KW-0949">S-adenosyl-L-methionine</keyword>
<keyword evidence="3 7" id="KW-0808">Transferase</keyword>
<name>A0A098GGC1_LEGMI</name>
<dbReference type="KEGG" id="tmc:LMI_2264"/>
<dbReference type="GO" id="GO:0032259">
    <property type="term" value="P:methylation"/>
    <property type="evidence" value="ECO:0007669"/>
    <property type="project" value="UniProtKB-KW"/>
</dbReference>
<keyword evidence="2 7" id="KW-0489">Methyltransferase</keyword>
<dbReference type="PANTHER" id="PTHR43667">
    <property type="entry name" value="CYCLOPROPANE-FATTY-ACYL-PHOSPHOLIPID SYNTHASE"/>
    <property type="match status" value="1"/>
</dbReference>
<reference evidence="7" key="1">
    <citation type="submission" date="2014-09" db="EMBL/GenBank/DDBJ databases">
        <authorList>
            <person name="GOMEZ-VALERO Laura"/>
        </authorList>
    </citation>
    <scope>NUCLEOTIDE SEQUENCE</scope>
    <source>
        <strain evidence="7">ATCC33218</strain>
    </source>
</reference>
<dbReference type="InterPro" id="IPR003333">
    <property type="entry name" value="CMAS"/>
</dbReference>
<dbReference type="NCBIfam" id="NF008686">
    <property type="entry name" value="PRK11705.1"/>
    <property type="match status" value="1"/>
</dbReference>
<dbReference type="InterPro" id="IPR029063">
    <property type="entry name" value="SAM-dependent_MTases_sf"/>
</dbReference>